<evidence type="ECO:0000313" key="1">
    <source>
        <dbReference type="EMBL" id="DAE31175.1"/>
    </source>
</evidence>
<accession>A0A8S5RIH1</accession>
<dbReference type="EMBL" id="BK059105">
    <property type="protein sequence ID" value="DAE31175.1"/>
    <property type="molecule type" value="Genomic_DNA"/>
</dbReference>
<protein>
    <submittedName>
        <fullName evidence="1">Uncharacterized protein</fullName>
    </submittedName>
</protein>
<sequence length="29" mass="3337">MYQALPSLPLLTLDTLLQLMLLSSEYQIQ</sequence>
<proteinExistence type="predicted"/>
<reference evidence="1" key="1">
    <citation type="journal article" date="2021" name="Proc. Natl. Acad. Sci. U.S.A.">
        <title>A Catalog of Tens of Thousands of Viruses from Human Metagenomes Reveals Hidden Associations with Chronic Diseases.</title>
        <authorList>
            <person name="Tisza M.J."/>
            <person name="Buck C.B."/>
        </authorList>
    </citation>
    <scope>NUCLEOTIDE SEQUENCE</scope>
    <source>
        <strain evidence="1">CtML55</strain>
    </source>
</reference>
<name>A0A8S5RIH1_9VIRU</name>
<organism evidence="1">
    <name type="scientific">virus sp. ctML55</name>
    <dbReference type="NCBI Taxonomy" id="2827627"/>
    <lineage>
        <taxon>Viruses</taxon>
    </lineage>
</organism>